<dbReference type="EMBL" id="JBHRSF010000048">
    <property type="protein sequence ID" value="MFC2996014.1"/>
    <property type="molecule type" value="Genomic_DNA"/>
</dbReference>
<dbReference type="RefSeq" id="WP_378227364.1">
    <property type="nucleotide sequence ID" value="NZ_JBHRSF010000048.1"/>
</dbReference>
<keyword evidence="2" id="KW-1185">Reference proteome</keyword>
<evidence type="ECO:0000313" key="1">
    <source>
        <dbReference type="EMBL" id="MFC2996014.1"/>
    </source>
</evidence>
<name>A0ABV7BG16_9GAMM</name>
<sequence>MNICIGGCWHGSKLLVDQKTNYFLAKDRATSKPTRYRRLEVVWMNHPQTFWVADNLNRLEVTQKIQPYLDQLRSNLNYQI</sequence>
<evidence type="ECO:0000313" key="2">
    <source>
        <dbReference type="Proteomes" id="UP001595455"/>
    </source>
</evidence>
<accession>A0ABV7BG16</accession>
<proteinExistence type="predicted"/>
<gene>
    <name evidence="1" type="ORF">ACFODO_12200</name>
</gene>
<dbReference type="Proteomes" id="UP001595455">
    <property type="component" value="Unassembled WGS sequence"/>
</dbReference>
<reference evidence="2" key="1">
    <citation type="journal article" date="2019" name="Int. J. Syst. Evol. Microbiol.">
        <title>The Global Catalogue of Microorganisms (GCM) 10K type strain sequencing project: providing services to taxonomists for standard genome sequencing and annotation.</title>
        <authorList>
            <consortium name="The Broad Institute Genomics Platform"/>
            <consortium name="The Broad Institute Genome Sequencing Center for Infectious Disease"/>
            <person name="Wu L."/>
            <person name="Ma J."/>
        </authorList>
    </citation>
    <scope>NUCLEOTIDE SEQUENCE [LARGE SCALE GENOMIC DNA]</scope>
    <source>
        <strain evidence="2">KCTC 62575</strain>
    </source>
</reference>
<comment type="caution">
    <text evidence="1">The sequence shown here is derived from an EMBL/GenBank/DDBJ whole genome shotgun (WGS) entry which is preliminary data.</text>
</comment>
<protein>
    <submittedName>
        <fullName evidence="1">Uncharacterized protein</fullName>
    </submittedName>
</protein>
<organism evidence="1 2">
    <name type="scientific">Acinetobacter sichuanensis</name>
    <dbReference type="NCBI Taxonomy" id="2136183"/>
    <lineage>
        <taxon>Bacteria</taxon>
        <taxon>Pseudomonadati</taxon>
        <taxon>Pseudomonadota</taxon>
        <taxon>Gammaproteobacteria</taxon>
        <taxon>Moraxellales</taxon>
        <taxon>Moraxellaceae</taxon>
        <taxon>Acinetobacter</taxon>
    </lineage>
</organism>